<keyword evidence="2" id="KW-1185">Reference proteome</keyword>
<dbReference type="Proteomes" id="UP000075806">
    <property type="component" value="Unassembled WGS sequence"/>
</dbReference>
<accession>A0A161PFM0</accession>
<reference evidence="1" key="1">
    <citation type="submission" date="2016-02" db="EMBL/GenBank/DDBJ databases">
        <title>Genome sequence of Bacillus trypoxylicola KCTC 13244(T).</title>
        <authorList>
            <person name="Jeong H."/>
            <person name="Park S.-H."/>
            <person name="Choi S.-K."/>
        </authorList>
    </citation>
    <scope>NUCLEOTIDE SEQUENCE [LARGE SCALE GENOMIC DNA]</scope>
    <source>
        <strain evidence="1">KCTC 13244</strain>
    </source>
</reference>
<dbReference type="RefSeq" id="WP_061948294.1">
    <property type="nucleotide sequence ID" value="NZ_LTAO01000012.1"/>
</dbReference>
<name>A0A161PFM0_9BACI</name>
<dbReference type="AlphaFoldDB" id="A0A161PFM0"/>
<sequence>MTKDKYEATFHFEHTVVHVVSPEYVTEKESQQLLNSFHLAGWNAWNSLNTKQQERLNQDEE</sequence>
<evidence type="ECO:0000313" key="2">
    <source>
        <dbReference type="Proteomes" id="UP000075806"/>
    </source>
</evidence>
<evidence type="ECO:0000313" key="1">
    <source>
        <dbReference type="EMBL" id="KYG31937.1"/>
    </source>
</evidence>
<proteinExistence type="predicted"/>
<dbReference type="OrthoDB" id="2931934at2"/>
<protein>
    <submittedName>
        <fullName evidence="1">Uncharacterized protein</fullName>
    </submittedName>
</protein>
<organism evidence="1 2">
    <name type="scientific">Alkalihalobacillus trypoxylicola</name>
    <dbReference type="NCBI Taxonomy" id="519424"/>
    <lineage>
        <taxon>Bacteria</taxon>
        <taxon>Bacillati</taxon>
        <taxon>Bacillota</taxon>
        <taxon>Bacilli</taxon>
        <taxon>Bacillales</taxon>
        <taxon>Bacillaceae</taxon>
        <taxon>Alkalihalobacillus</taxon>
    </lineage>
</organism>
<gene>
    <name evidence="1" type="ORF">AZF04_03950</name>
</gene>
<comment type="caution">
    <text evidence="1">The sequence shown here is derived from an EMBL/GenBank/DDBJ whole genome shotgun (WGS) entry which is preliminary data.</text>
</comment>
<dbReference type="EMBL" id="LTAO01000012">
    <property type="protein sequence ID" value="KYG31937.1"/>
    <property type="molecule type" value="Genomic_DNA"/>
</dbReference>